<name>A0AAP0PNT4_9MAGN</name>
<comment type="caution">
    <text evidence="2">The sequence shown here is derived from an EMBL/GenBank/DDBJ whole genome shotgun (WGS) entry which is preliminary data.</text>
</comment>
<dbReference type="EMBL" id="JBBNAF010000004">
    <property type="protein sequence ID" value="KAK9151373.1"/>
    <property type="molecule type" value="Genomic_DNA"/>
</dbReference>
<accession>A0AAP0PNT4</accession>
<feature type="region of interest" description="Disordered" evidence="1">
    <location>
        <begin position="28"/>
        <end position="56"/>
    </location>
</feature>
<evidence type="ECO:0000256" key="1">
    <source>
        <dbReference type="SAM" id="MobiDB-lite"/>
    </source>
</evidence>
<evidence type="ECO:0000313" key="2">
    <source>
        <dbReference type="EMBL" id="KAK9151373.1"/>
    </source>
</evidence>
<dbReference type="AlphaFoldDB" id="A0AAP0PNT4"/>
<proteinExistence type="predicted"/>
<evidence type="ECO:0000313" key="3">
    <source>
        <dbReference type="Proteomes" id="UP001420932"/>
    </source>
</evidence>
<feature type="compositionally biased region" description="Gly residues" evidence="1">
    <location>
        <begin position="38"/>
        <end position="56"/>
    </location>
</feature>
<gene>
    <name evidence="2" type="ORF">Syun_009682</name>
</gene>
<sequence length="108" mass="10298">MTTPTQATPRPREGSGGVSKALVEQFFGDSEGGDCGEGEGAGGGRGEVFFGSGKGEGAGGGRGEVVFGSGEGEGVVFFGALTVVLSKGAFSGGGGVIEGALALPEALA</sequence>
<organism evidence="2 3">
    <name type="scientific">Stephania yunnanensis</name>
    <dbReference type="NCBI Taxonomy" id="152371"/>
    <lineage>
        <taxon>Eukaryota</taxon>
        <taxon>Viridiplantae</taxon>
        <taxon>Streptophyta</taxon>
        <taxon>Embryophyta</taxon>
        <taxon>Tracheophyta</taxon>
        <taxon>Spermatophyta</taxon>
        <taxon>Magnoliopsida</taxon>
        <taxon>Ranunculales</taxon>
        <taxon>Menispermaceae</taxon>
        <taxon>Menispermoideae</taxon>
        <taxon>Cissampelideae</taxon>
        <taxon>Stephania</taxon>
    </lineage>
</organism>
<dbReference type="Proteomes" id="UP001420932">
    <property type="component" value="Unassembled WGS sequence"/>
</dbReference>
<protein>
    <submittedName>
        <fullName evidence="2">Uncharacterized protein</fullName>
    </submittedName>
</protein>
<reference evidence="2 3" key="1">
    <citation type="submission" date="2024-01" db="EMBL/GenBank/DDBJ databases">
        <title>Genome assemblies of Stephania.</title>
        <authorList>
            <person name="Yang L."/>
        </authorList>
    </citation>
    <scope>NUCLEOTIDE SEQUENCE [LARGE SCALE GENOMIC DNA]</scope>
    <source>
        <strain evidence="2">YNDBR</strain>
        <tissue evidence="2">Leaf</tissue>
    </source>
</reference>
<keyword evidence="3" id="KW-1185">Reference proteome</keyword>